<accession>A0ABD5QJ50</accession>
<comment type="subcellular location">
    <subcellularLocation>
        <location evidence="1">Secreted</location>
    </subcellularLocation>
</comment>
<dbReference type="RefSeq" id="WP_224828197.1">
    <property type="nucleotide sequence ID" value="NZ_JAIVEF010000004.1"/>
</dbReference>
<evidence type="ECO:0000256" key="1">
    <source>
        <dbReference type="ARBA" id="ARBA00004613"/>
    </source>
</evidence>
<dbReference type="AlphaFoldDB" id="A0ABD5QJ50"/>
<dbReference type="PANTHER" id="PTHR34216:SF3">
    <property type="entry name" value="POLY-BETA-1,6-N-ACETYL-D-GLUCOSAMINE N-DEACETYLASE"/>
    <property type="match status" value="1"/>
</dbReference>
<feature type="compositionally biased region" description="Basic and acidic residues" evidence="3">
    <location>
        <begin position="54"/>
        <end position="79"/>
    </location>
</feature>
<dbReference type="GO" id="GO:0005576">
    <property type="term" value="C:extracellular region"/>
    <property type="evidence" value="ECO:0007669"/>
    <property type="project" value="UniProtKB-SubCell"/>
</dbReference>
<keyword evidence="6" id="KW-1185">Reference proteome</keyword>
<dbReference type="InterPro" id="IPR051398">
    <property type="entry name" value="Polysacch_Deacetylase"/>
</dbReference>
<gene>
    <name evidence="5" type="ORF">ACFPFO_18890</name>
</gene>
<keyword evidence="2" id="KW-0732">Signal</keyword>
<evidence type="ECO:0000256" key="3">
    <source>
        <dbReference type="SAM" id="MobiDB-lite"/>
    </source>
</evidence>
<feature type="compositionally biased region" description="Basic and acidic residues" evidence="3">
    <location>
        <begin position="118"/>
        <end position="144"/>
    </location>
</feature>
<evidence type="ECO:0000256" key="2">
    <source>
        <dbReference type="ARBA" id="ARBA00022729"/>
    </source>
</evidence>
<evidence type="ECO:0000313" key="6">
    <source>
        <dbReference type="Proteomes" id="UP001595925"/>
    </source>
</evidence>
<dbReference type="EMBL" id="JBHSJG010000054">
    <property type="protein sequence ID" value="MFC4989787.1"/>
    <property type="molecule type" value="Genomic_DNA"/>
</dbReference>
<sequence>MRRRTYLAAATALTLSGCTGSDDPEETGTGSDDGDSTPADANGSGTSDGNDTGGDGRRTTDDSARSEDAEESNGVKESDLIEDGDSSDPREGAGDEREGTTRSEGEAGGENATNESGDGDRREANESDGRADREPNESTDRGDDGTDEPEELTGPGEPVKPGTFDEFADLSRWEVLEGSLGASNRAYVGEQAARLEAGSTEERVTIAYGFDEPRDLREVVPGIAVASEEMVVPTIQLIAAGGGRIHYRRAIKGGIPFARYNFGVSDVFGDPDLRRVTELRITLWTERSDERSFRCDDLHFTPRPDVGTVMIQFDDSHATDYTEGFRILKEHGYPATTFVNPDRIGGDGWLSVDQLAELSAAGWTVGSHTLSHPNLAELDREDQRAEIEGSRRWLEERGFEGARYFAYPFGGFDAHTVEIVAEVHGLGFAGGRPVQGHAVNPALCSRIGDPGSDRAIEALERTAGMRGLTCLFYHRLEDDLLAEFEATVDRLAELESAGELEVISPRDLEERLLFTG</sequence>
<protein>
    <submittedName>
        <fullName evidence="5">Polysaccharide deacetylase family protein</fullName>
    </submittedName>
</protein>
<evidence type="ECO:0000259" key="4">
    <source>
        <dbReference type="PROSITE" id="PS51677"/>
    </source>
</evidence>
<proteinExistence type="predicted"/>
<feature type="region of interest" description="Disordered" evidence="3">
    <location>
        <begin position="13"/>
        <end position="163"/>
    </location>
</feature>
<organism evidence="5 6">
    <name type="scientific">Saliphagus infecundisoli</name>
    <dbReference type="NCBI Taxonomy" id="1849069"/>
    <lineage>
        <taxon>Archaea</taxon>
        <taxon>Methanobacteriati</taxon>
        <taxon>Methanobacteriota</taxon>
        <taxon>Stenosarchaea group</taxon>
        <taxon>Halobacteria</taxon>
        <taxon>Halobacteriales</taxon>
        <taxon>Natrialbaceae</taxon>
        <taxon>Saliphagus</taxon>
    </lineage>
</organism>
<feature type="compositionally biased region" description="Basic and acidic residues" evidence="3">
    <location>
        <begin position="87"/>
        <end position="105"/>
    </location>
</feature>
<name>A0ABD5QJ50_9EURY</name>
<dbReference type="PROSITE" id="PS51257">
    <property type="entry name" value="PROKAR_LIPOPROTEIN"/>
    <property type="match status" value="1"/>
</dbReference>
<dbReference type="PROSITE" id="PS51677">
    <property type="entry name" value="NODB"/>
    <property type="match status" value="1"/>
</dbReference>
<comment type="caution">
    <text evidence="5">The sequence shown here is derived from an EMBL/GenBank/DDBJ whole genome shotgun (WGS) entry which is preliminary data.</text>
</comment>
<feature type="domain" description="NodB homology" evidence="4">
    <location>
        <begin position="307"/>
        <end position="516"/>
    </location>
</feature>
<dbReference type="SUPFAM" id="SSF88713">
    <property type="entry name" value="Glycoside hydrolase/deacetylase"/>
    <property type="match status" value="1"/>
</dbReference>
<dbReference type="PANTHER" id="PTHR34216">
    <property type="match status" value="1"/>
</dbReference>
<dbReference type="CDD" id="cd10970">
    <property type="entry name" value="CE4_DAC_u1_6s"/>
    <property type="match status" value="1"/>
</dbReference>
<reference evidence="5 6" key="1">
    <citation type="journal article" date="2019" name="Int. J. Syst. Evol. Microbiol.">
        <title>The Global Catalogue of Microorganisms (GCM) 10K type strain sequencing project: providing services to taxonomists for standard genome sequencing and annotation.</title>
        <authorList>
            <consortium name="The Broad Institute Genomics Platform"/>
            <consortium name="The Broad Institute Genome Sequencing Center for Infectious Disease"/>
            <person name="Wu L."/>
            <person name="Ma J."/>
        </authorList>
    </citation>
    <scope>NUCLEOTIDE SEQUENCE [LARGE SCALE GENOMIC DNA]</scope>
    <source>
        <strain evidence="5 6">CGMCC 1.15824</strain>
    </source>
</reference>
<dbReference type="Gene3D" id="3.20.20.370">
    <property type="entry name" value="Glycoside hydrolase/deacetylase"/>
    <property type="match status" value="1"/>
</dbReference>
<evidence type="ECO:0000313" key="5">
    <source>
        <dbReference type="EMBL" id="MFC4989787.1"/>
    </source>
</evidence>
<dbReference type="Proteomes" id="UP001595925">
    <property type="component" value="Unassembled WGS sequence"/>
</dbReference>
<dbReference type="InterPro" id="IPR011330">
    <property type="entry name" value="Glyco_hydro/deAcase_b/a-brl"/>
</dbReference>
<dbReference type="Pfam" id="PF01522">
    <property type="entry name" value="Polysacc_deac_1"/>
    <property type="match status" value="1"/>
</dbReference>
<dbReference type="InterPro" id="IPR002509">
    <property type="entry name" value="NODB_dom"/>
</dbReference>